<dbReference type="SUPFAM" id="SSF54695">
    <property type="entry name" value="POZ domain"/>
    <property type="match status" value="1"/>
</dbReference>
<proteinExistence type="predicted"/>
<name>A0A5B7ET79_PORTR</name>
<dbReference type="PROSITE" id="PS50097">
    <property type="entry name" value="BTB"/>
    <property type="match status" value="1"/>
</dbReference>
<dbReference type="InterPro" id="IPR049765">
    <property type="entry name" value="ANFY1_BTB_POZ"/>
</dbReference>
<dbReference type="PANTHER" id="PTHR24413">
    <property type="entry name" value="SPECKLE-TYPE POZ PROTEIN"/>
    <property type="match status" value="1"/>
</dbReference>
<evidence type="ECO:0000259" key="2">
    <source>
        <dbReference type="PROSITE" id="PS50097"/>
    </source>
</evidence>
<dbReference type="Pfam" id="PF00651">
    <property type="entry name" value="BTB"/>
    <property type="match status" value="1"/>
</dbReference>
<organism evidence="3 4">
    <name type="scientific">Portunus trituberculatus</name>
    <name type="common">Swimming crab</name>
    <name type="synonym">Neptunus trituberculatus</name>
    <dbReference type="NCBI Taxonomy" id="210409"/>
    <lineage>
        <taxon>Eukaryota</taxon>
        <taxon>Metazoa</taxon>
        <taxon>Ecdysozoa</taxon>
        <taxon>Arthropoda</taxon>
        <taxon>Crustacea</taxon>
        <taxon>Multicrustacea</taxon>
        <taxon>Malacostraca</taxon>
        <taxon>Eumalacostraca</taxon>
        <taxon>Eucarida</taxon>
        <taxon>Decapoda</taxon>
        <taxon>Pleocyemata</taxon>
        <taxon>Brachyura</taxon>
        <taxon>Eubrachyura</taxon>
        <taxon>Portunoidea</taxon>
        <taxon>Portunidae</taxon>
        <taxon>Portuninae</taxon>
        <taxon>Portunus</taxon>
    </lineage>
</organism>
<dbReference type="CDD" id="cd18501">
    <property type="entry name" value="BACK_ANKFY1_Rank5"/>
    <property type="match status" value="1"/>
</dbReference>
<dbReference type="EMBL" id="VSRR010003291">
    <property type="protein sequence ID" value="MPC35504.1"/>
    <property type="molecule type" value="Genomic_DNA"/>
</dbReference>
<dbReference type="OrthoDB" id="2306477at2759"/>
<accession>A0A5B7ET79</accession>
<dbReference type="InterPro" id="IPR000210">
    <property type="entry name" value="BTB/POZ_dom"/>
</dbReference>
<comment type="caution">
    <text evidence="3">The sequence shown here is derived from an EMBL/GenBank/DDBJ whole genome shotgun (WGS) entry which is preliminary data.</text>
</comment>
<dbReference type="InterPro" id="IPR011333">
    <property type="entry name" value="SKP1/BTB/POZ_sf"/>
</dbReference>
<keyword evidence="1" id="KW-0175">Coiled coil</keyword>
<dbReference type="Gene3D" id="3.30.710.10">
    <property type="entry name" value="Potassium Channel Kv1.1, Chain A"/>
    <property type="match status" value="1"/>
</dbReference>
<reference evidence="3 4" key="1">
    <citation type="submission" date="2019-05" db="EMBL/GenBank/DDBJ databases">
        <title>Another draft genome of Portunus trituberculatus and its Hox gene families provides insights of decapod evolution.</title>
        <authorList>
            <person name="Jeong J.-H."/>
            <person name="Song I."/>
            <person name="Kim S."/>
            <person name="Choi T."/>
            <person name="Kim D."/>
            <person name="Ryu S."/>
            <person name="Kim W."/>
        </authorList>
    </citation>
    <scope>NUCLEOTIDE SEQUENCE [LARGE SCALE GENOMIC DNA]</scope>
    <source>
        <tissue evidence="3">Muscle</tissue>
    </source>
</reference>
<dbReference type="CDD" id="cd18303">
    <property type="entry name" value="BTB_POZ_Rank-5"/>
    <property type="match status" value="1"/>
</dbReference>
<sequence length="314" mass="36055">MRIDKAQRGSVTWRERVCHPSSHFRIPVTPLHSGLHDSNSDDIDGNKSVLSTEVGKLQQHLSLLREQYVRLQERYTTLEQQHAIATAGCQSPEGEDSFVTRLLRFVANLYDKEKYSDMIVRLSSRDIRAHRFVLAARSDNWGVSTLAEVDSLDWTGLEEEVGEAVLHWVYTDQVSLLKDHTFTLNLMRAAASFSLLPLMKRCEKALMGWVTVRNCVRLYTTADEIGAETLRDHCSTLISTHWNDFTPEDFSHMTAPLLYTMFKSKTSHPLHAAIRLQREDVVFLYLIEYDAQSVQKSLNFSIKESKDGRMFLFV</sequence>
<dbReference type="AlphaFoldDB" id="A0A5B7ET79"/>
<evidence type="ECO:0000313" key="3">
    <source>
        <dbReference type="EMBL" id="MPC35504.1"/>
    </source>
</evidence>
<gene>
    <name evidence="3" type="primary">ANKFY1</name>
    <name evidence="3" type="ORF">E2C01_028928</name>
</gene>
<feature type="coiled-coil region" evidence="1">
    <location>
        <begin position="54"/>
        <end position="81"/>
    </location>
</feature>
<keyword evidence="4" id="KW-1185">Reference proteome</keyword>
<dbReference type="Proteomes" id="UP000324222">
    <property type="component" value="Unassembled WGS sequence"/>
</dbReference>
<dbReference type="InterPro" id="IPR049763">
    <property type="entry name" value="ANKFY1_BACK"/>
</dbReference>
<protein>
    <submittedName>
        <fullName evidence="3">Rabankyrin-5</fullName>
    </submittedName>
</protein>
<evidence type="ECO:0000313" key="4">
    <source>
        <dbReference type="Proteomes" id="UP000324222"/>
    </source>
</evidence>
<evidence type="ECO:0000256" key="1">
    <source>
        <dbReference type="SAM" id="Coils"/>
    </source>
</evidence>
<feature type="domain" description="BTB" evidence="2">
    <location>
        <begin position="116"/>
        <end position="178"/>
    </location>
</feature>